<sequence>MASSSFQRLDLSPEPDLHPLYPLPSQIAPLLSRHSGLSPAQKSELVSHCMSRACVFGDLSLLSYLFTDSQAQAYVDLGVQDEDGLSLISVTILGFGSESERDVEREECVRLLASQGADIHVADNSGWTPLHHAALFAPPTLVSYLLTRGASLFVKTRRKLTALDIVTAHSTVPGREDVALLLEEAMRSEGWSGGKLEEARRLLESRRKRKGKEKSIRNEIGSTLGIAPKWWGADDSDTESSEDEEEEEVSEELYTPPLDYTSMLVYSPESLPYIFQSLILNFPISLGNSHPAKLLYRLARFACLTCDHTWLEEFILGATDSIEATMLSQTEDITCLVFWLYNATVWLHLMRCDESINEACLLLGSFDIIEELINSIFVFIIRFAEQRIDQLLDSALLDYSPLSSEFESIQFESEWSFLRSFGTKKKNTTATVTPSTSGTPLRNGVAPPSTTPSRPPSPPPQTHSRSFSSFAQSLSRARGPPTPLQALFQDISTSPTMADVTGFLSALHTLLTLAGVNPALITQLWSQIMYWTACETFNRILTRKKYLCRSKAIQISVNVSTLEEWVGKMALPRGVESHFAPVRELLNWLQCLSSITEFANLIATIQTMKHLNPLQMRRAVRDYKYEVNEGRMTEECTQYLAQLQKDWERHRVKLGVEALRKEVCIDRDYEDNESFNDNLRATSISTTSSELGTAQRNIDMLFDRAQEKSAWEPAKPPQALGELLDSRFMLPLLFPSDPRMLGAAPVLPPNEKRRSDQLEALDVTRSASRASMNRRGAVSYQLKSKQLRDVSVDTLRWVDGVRSAARWVQLSEPEEEDREPSPDIDPMDTYENEDDTTPHITPFTRKPSARSRGSIRASWGGETTPIE</sequence>
<dbReference type="GO" id="GO:0051020">
    <property type="term" value="F:GTPase binding"/>
    <property type="evidence" value="ECO:0007669"/>
    <property type="project" value="TreeGrafter"/>
</dbReference>
<feature type="compositionally biased region" description="Pro residues" evidence="2">
    <location>
        <begin position="449"/>
        <end position="461"/>
    </location>
</feature>
<dbReference type="SMART" id="SM00248">
    <property type="entry name" value="ANK"/>
    <property type="match status" value="2"/>
</dbReference>
<evidence type="ECO:0000256" key="1">
    <source>
        <dbReference type="PROSITE-ProRule" id="PRU00023"/>
    </source>
</evidence>
<dbReference type="InterPro" id="IPR002110">
    <property type="entry name" value="Ankyrin_rpt"/>
</dbReference>
<feature type="compositionally biased region" description="Acidic residues" evidence="2">
    <location>
        <begin position="234"/>
        <end position="251"/>
    </location>
</feature>
<dbReference type="Pfam" id="PF13637">
    <property type="entry name" value="Ank_4"/>
    <property type="match status" value="1"/>
</dbReference>
<feature type="region of interest" description="Disordered" evidence="2">
    <location>
        <begin position="808"/>
        <end position="867"/>
    </location>
</feature>
<keyword evidence="5" id="KW-1185">Reference proteome</keyword>
<feature type="domain" description="Dilute" evidence="3">
    <location>
        <begin position="320"/>
        <end position="646"/>
    </location>
</feature>
<feature type="region of interest" description="Disordered" evidence="2">
    <location>
        <begin position="745"/>
        <end position="770"/>
    </location>
</feature>
<evidence type="ECO:0000256" key="2">
    <source>
        <dbReference type="SAM" id="MobiDB-lite"/>
    </source>
</evidence>
<dbReference type="Gene3D" id="1.25.40.20">
    <property type="entry name" value="Ankyrin repeat-containing domain"/>
    <property type="match status" value="1"/>
</dbReference>
<feature type="compositionally biased region" description="Acidic residues" evidence="2">
    <location>
        <begin position="825"/>
        <end position="835"/>
    </location>
</feature>
<dbReference type="PROSITE" id="PS50297">
    <property type="entry name" value="ANK_REP_REGION"/>
    <property type="match status" value="1"/>
</dbReference>
<evidence type="ECO:0000259" key="3">
    <source>
        <dbReference type="PROSITE" id="PS51126"/>
    </source>
</evidence>
<dbReference type="EMBL" id="KL197710">
    <property type="protein sequence ID" value="KDQ63484.1"/>
    <property type="molecule type" value="Genomic_DNA"/>
</dbReference>
<dbReference type="InterPro" id="IPR002710">
    <property type="entry name" value="Dilute_dom"/>
</dbReference>
<feature type="region of interest" description="Disordered" evidence="2">
    <location>
        <begin position="228"/>
        <end position="252"/>
    </location>
</feature>
<reference evidence="5" key="1">
    <citation type="journal article" date="2014" name="Proc. Natl. Acad. Sci. U.S.A.">
        <title>Extensive sampling of basidiomycete genomes demonstrates inadequacy of the white-rot/brown-rot paradigm for wood decay fungi.</title>
        <authorList>
            <person name="Riley R."/>
            <person name="Salamov A.A."/>
            <person name="Brown D.W."/>
            <person name="Nagy L.G."/>
            <person name="Floudas D."/>
            <person name="Held B.W."/>
            <person name="Levasseur A."/>
            <person name="Lombard V."/>
            <person name="Morin E."/>
            <person name="Otillar R."/>
            <person name="Lindquist E.A."/>
            <person name="Sun H."/>
            <person name="LaButti K.M."/>
            <person name="Schmutz J."/>
            <person name="Jabbour D."/>
            <person name="Luo H."/>
            <person name="Baker S.E."/>
            <person name="Pisabarro A.G."/>
            <person name="Walton J.D."/>
            <person name="Blanchette R.A."/>
            <person name="Henrissat B."/>
            <person name="Martin F."/>
            <person name="Cullen D."/>
            <person name="Hibbett D.S."/>
            <person name="Grigoriev I.V."/>
        </authorList>
    </citation>
    <scope>NUCLEOTIDE SEQUENCE [LARGE SCALE GENOMIC DNA]</scope>
    <source>
        <strain evidence="5">MUCL 33604</strain>
    </source>
</reference>
<dbReference type="PROSITE" id="PS51126">
    <property type="entry name" value="DILUTE"/>
    <property type="match status" value="1"/>
</dbReference>
<dbReference type="PANTHER" id="PTHR16027:SF6">
    <property type="entry name" value="DILUTE DOMAIN-CONTAINING PROTEIN"/>
    <property type="match status" value="1"/>
</dbReference>
<dbReference type="SMART" id="SM01132">
    <property type="entry name" value="DIL"/>
    <property type="match status" value="1"/>
</dbReference>
<dbReference type="CDD" id="cd15473">
    <property type="entry name" value="Myo5p-like_CBD_DIL_ANK"/>
    <property type="match status" value="1"/>
</dbReference>
<dbReference type="InParanoid" id="A0A067Q965"/>
<keyword evidence="1" id="KW-0040">ANK repeat</keyword>
<dbReference type="OrthoDB" id="426293at2759"/>
<name>A0A067Q965_9AGAM</name>
<evidence type="ECO:0000313" key="5">
    <source>
        <dbReference type="Proteomes" id="UP000027265"/>
    </source>
</evidence>
<feature type="region of interest" description="Disordered" evidence="2">
    <location>
        <begin position="428"/>
        <end position="479"/>
    </location>
</feature>
<dbReference type="Proteomes" id="UP000027265">
    <property type="component" value="Unassembled WGS sequence"/>
</dbReference>
<gene>
    <name evidence="4" type="ORF">JAAARDRAFT_119045</name>
</gene>
<feature type="compositionally biased region" description="Low complexity" evidence="2">
    <location>
        <begin position="462"/>
        <end position="478"/>
    </location>
</feature>
<proteinExistence type="predicted"/>
<dbReference type="AlphaFoldDB" id="A0A067Q965"/>
<dbReference type="InterPro" id="IPR037986">
    <property type="entry name" value="Myo5p-like_CBD_DIL"/>
</dbReference>
<accession>A0A067Q965</accession>
<dbReference type="InterPro" id="IPR036770">
    <property type="entry name" value="Ankyrin_rpt-contain_sf"/>
</dbReference>
<protein>
    <recommendedName>
        <fullName evidence="3">Dilute domain-containing protein</fullName>
    </recommendedName>
</protein>
<feature type="repeat" description="ANK" evidence="1">
    <location>
        <begin position="125"/>
        <end position="157"/>
    </location>
</feature>
<dbReference type="SUPFAM" id="SSF48403">
    <property type="entry name" value="Ankyrin repeat"/>
    <property type="match status" value="1"/>
</dbReference>
<dbReference type="InterPro" id="IPR052072">
    <property type="entry name" value="Vascular_dev_regulator"/>
</dbReference>
<dbReference type="Pfam" id="PF01843">
    <property type="entry name" value="DIL"/>
    <property type="match status" value="1"/>
</dbReference>
<dbReference type="PANTHER" id="PTHR16027">
    <property type="entry name" value="DILUTE DOMAIN-CONTAINING PROTEIN YPR089W"/>
    <property type="match status" value="1"/>
</dbReference>
<evidence type="ECO:0000313" key="4">
    <source>
        <dbReference type="EMBL" id="KDQ63484.1"/>
    </source>
</evidence>
<feature type="compositionally biased region" description="Low complexity" evidence="2">
    <location>
        <begin position="428"/>
        <end position="440"/>
    </location>
</feature>
<dbReference type="PROSITE" id="PS50088">
    <property type="entry name" value="ANK_REPEAT"/>
    <property type="match status" value="1"/>
</dbReference>
<dbReference type="STRING" id="933084.A0A067Q965"/>
<dbReference type="HOGENOM" id="CLU_006124_0_0_1"/>
<organism evidence="4 5">
    <name type="scientific">Jaapia argillacea MUCL 33604</name>
    <dbReference type="NCBI Taxonomy" id="933084"/>
    <lineage>
        <taxon>Eukaryota</taxon>
        <taxon>Fungi</taxon>
        <taxon>Dikarya</taxon>
        <taxon>Basidiomycota</taxon>
        <taxon>Agaricomycotina</taxon>
        <taxon>Agaricomycetes</taxon>
        <taxon>Agaricomycetidae</taxon>
        <taxon>Jaapiales</taxon>
        <taxon>Jaapiaceae</taxon>
        <taxon>Jaapia</taxon>
    </lineage>
</organism>